<dbReference type="InterPro" id="IPR031475">
    <property type="entry name" value="NBD_C"/>
</dbReference>
<evidence type="ECO:0000259" key="7">
    <source>
        <dbReference type="Pfam" id="PF07005"/>
    </source>
</evidence>
<keyword evidence="10" id="KW-1185">Reference proteome</keyword>
<dbReference type="SUPFAM" id="SSF142764">
    <property type="entry name" value="YgbK-like"/>
    <property type="match status" value="1"/>
</dbReference>
<dbReference type="Proteomes" id="UP000326202">
    <property type="component" value="Chromosome"/>
</dbReference>
<dbReference type="EMBL" id="CP042906">
    <property type="protein sequence ID" value="QEX18369.1"/>
    <property type="molecule type" value="Genomic_DNA"/>
</dbReference>
<dbReference type="InterPro" id="IPR010737">
    <property type="entry name" value="4-carb_acid_sugar_kinase_N"/>
</dbReference>
<gene>
    <name evidence="9" type="ORF">FRZ44_36740</name>
</gene>
<evidence type="ECO:0000256" key="4">
    <source>
        <dbReference type="ARBA" id="ARBA00022777"/>
    </source>
</evidence>
<keyword evidence="2" id="KW-0808">Transferase</keyword>
<evidence type="ECO:0000313" key="10">
    <source>
        <dbReference type="Proteomes" id="UP000326202"/>
    </source>
</evidence>
<evidence type="ECO:0000313" key="9">
    <source>
        <dbReference type="EMBL" id="QEX18369.1"/>
    </source>
</evidence>
<dbReference type="InterPro" id="IPR042213">
    <property type="entry name" value="NBD_C_sf"/>
</dbReference>
<proteinExistence type="inferred from homology"/>
<reference evidence="9 10" key="1">
    <citation type="submission" date="2019-08" db="EMBL/GenBank/DDBJ databases">
        <title>Hyperibacter terrae gen. nov., sp. nov. and Hyperibacter viscosus sp. nov., two new members in the family Rhodospirillaceae isolated from the rhizosphere of Hypericum perforatum.</title>
        <authorList>
            <person name="Noviana Z."/>
        </authorList>
    </citation>
    <scope>NUCLEOTIDE SEQUENCE [LARGE SCALE GENOMIC DNA]</scope>
    <source>
        <strain evidence="9 10">R5913</strain>
    </source>
</reference>
<feature type="domain" description="Four-carbon acid sugar kinase nucleotide binding" evidence="8">
    <location>
        <begin position="222"/>
        <end position="365"/>
    </location>
</feature>
<evidence type="ECO:0000256" key="5">
    <source>
        <dbReference type="ARBA" id="ARBA00022840"/>
    </source>
</evidence>
<dbReference type="Gene3D" id="3.40.980.20">
    <property type="entry name" value="Four-carbon acid sugar kinase, nucleotide binding domain"/>
    <property type="match status" value="1"/>
</dbReference>
<feature type="domain" description="Four-carbon acid sugar kinase N-terminal" evidence="7">
    <location>
        <begin position="12"/>
        <end position="128"/>
    </location>
</feature>
<evidence type="ECO:0008006" key="11">
    <source>
        <dbReference type="Google" id="ProtNLM"/>
    </source>
</evidence>
<keyword evidence="6" id="KW-0119">Carbohydrate metabolism</keyword>
<feature type="domain" description="Four-carbon acid sugar kinase N-terminal" evidence="7">
    <location>
        <begin position="161"/>
        <end position="205"/>
    </location>
</feature>
<evidence type="ECO:0000256" key="2">
    <source>
        <dbReference type="ARBA" id="ARBA00022679"/>
    </source>
</evidence>
<dbReference type="GO" id="GO:0016301">
    <property type="term" value="F:kinase activity"/>
    <property type="evidence" value="ECO:0007669"/>
    <property type="project" value="UniProtKB-KW"/>
</dbReference>
<keyword evidence="5" id="KW-0067">ATP-binding</keyword>
<accession>A0A5J6MLX6</accession>
<keyword evidence="4" id="KW-0418">Kinase</keyword>
<dbReference type="RefSeq" id="WP_191908172.1">
    <property type="nucleotide sequence ID" value="NZ_CP042906.1"/>
</dbReference>
<organism evidence="9 10">
    <name type="scientific">Hypericibacter terrae</name>
    <dbReference type="NCBI Taxonomy" id="2602015"/>
    <lineage>
        <taxon>Bacteria</taxon>
        <taxon>Pseudomonadati</taxon>
        <taxon>Pseudomonadota</taxon>
        <taxon>Alphaproteobacteria</taxon>
        <taxon>Rhodospirillales</taxon>
        <taxon>Dongiaceae</taxon>
        <taxon>Hypericibacter</taxon>
    </lineage>
</organism>
<dbReference type="AlphaFoldDB" id="A0A5J6MLX6"/>
<dbReference type="KEGG" id="htq:FRZ44_36740"/>
<dbReference type="GO" id="GO:0005524">
    <property type="term" value="F:ATP binding"/>
    <property type="evidence" value="ECO:0007669"/>
    <property type="project" value="UniProtKB-KW"/>
</dbReference>
<dbReference type="InterPro" id="IPR037051">
    <property type="entry name" value="4-carb_acid_sugar_kinase_N_sf"/>
</dbReference>
<evidence type="ECO:0000256" key="3">
    <source>
        <dbReference type="ARBA" id="ARBA00022741"/>
    </source>
</evidence>
<comment type="similarity">
    <text evidence="1">Belongs to the four-carbon acid sugar kinase family.</text>
</comment>
<dbReference type="Pfam" id="PF17042">
    <property type="entry name" value="NBD_C"/>
    <property type="match status" value="1"/>
</dbReference>
<dbReference type="Pfam" id="PF07005">
    <property type="entry name" value="SBD_N"/>
    <property type="match status" value="2"/>
</dbReference>
<evidence type="ECO:0000259" key="8">
    <source>
        <dbReference type="Pfam" id="PF17042"/>
    </source>
</evidence>
<evidence type="ECO:0000256" key="1">
    <source>
        <dbReference type="ARBA" id="ARBA00005715"/>
    </source>
</evidence>
<dbReference type="Gene3D" id="3.40.50.10840">
    <property type="entry name" value="Putative sugar-binding, N-terminal domain"/>
    <property type="match status" value="1"/>
</dbReference>
<name>A0A5J6MLX6_9PROT</name>
<evidence type="ECO:0000256" key="6">
    <source>
        <dbReference type="ARBA" id="ARBA00023277"/>
    </source>
</evidence>
<keyword evidence="3" id="KW-0547">Nucleotide-binding</keyword>
<sequence length="388" mass="40097">MPPPHPAPVVRILADDLTGALDTGAQFTGLIGPVPVSLGAIEGVRSLAFDSATRDEPWAAASVRMRGLDRAFEGADIAYRKIDSLLRGHTLQDIAAGLGAGGRRICVLAPAFPAQDRITRGGIQLFRDRAGAWRPAGPPLPDALRALGVPARLIASPADLEGEGVLVCDAATDGDLAAIAAAGARLAHRSQGTLLWCGSAGLARAVAGLPPPTVRPRLRPVLIVVGSDHAQSRAQIQSFAEAYPAQRVEIAEIAAGLSARVSTVLHVTGAALVSFRLGDSFEPPQMMQRIRAALAKFLPAVERPGGLIVSGGETLRAICEALGADRLMVTGEVRAGIPAAALVGGLWDGLPVLSKSGAFGRPRTLVNLAAAMMSAASNPEIVESGEWK</sequence>
<protein>
    <recommendedName>
        <fullName evidence="11">Hrp-dependent type III effector protein</fullName>
    </recommendedName>
</protein>